<evidence type="ECO:0000313" key="3">
    <source>
        <dbReference type="Proteomes" id="UP001596388"/>
    </source>
</evidence>
<organism evidence="2 3">
    <name type="scientific">Halobaculum marinum</name>
    <dbReference type="NCBI Taxonomy" id="3031996"/>
    <lineage>
        <taxon>Archaea</taxon>
        <taxon>Methanobacteriati</taxon>
        <taxon>Methanobacteriota</taxon>
        <taxon>Stenosarchaea group</taxon>
        <taxon>Halobacteria</taxon>
        <taxon>Halobacteriales</taxon>
        <taxon>Haloferacaceae</taxon>
        <taxon>Halobaculum</taxon>
    </lineage>
</organism>
<protein>
    <submittedName>
        <fullName evidence="2">Uncharacterized protein</fullName>
    </submittedName>
</protein>
<dbReference type="EMBL" id="JBHTAG010000003">
    <property type="protein sequence ID" value="MFC7098032.1"/>
    <property type="molecule type" value="Genomic_DNA"/>
</dbReference>
<keyword evidence="3" id="KW-1185">Reference proteome</keyword>
<dbReference type="AlphaFoldDB" id="A0ABD5X0L8"/>
<feature type="transmembrane region" description="Helical" evidence="1">
    <location>
        <begin position="43"/>
        <end position="61"/>
    </location>
</feature>
<reference evidence="2 3" key="1">
    <citation type="journal article" date="2019" name="Int. J. Syst. Evol. Microbiol.">
        <title>The Global Catalogue of Microorganisms (GCM) 10K type strain sequencing project: providing services to taxonomists for standard genome sequencing and annotation.</title>
        <authorList>
            <consortium name="The Broad Institute Genomics Platform"/>
            <consortium name="The Broad Institute Genome Sequencing Center for Infectious Disease"/>
            <person name="Wu L."/>
            <person name="Ma J."/>
        </authorList>
    </citation>
    <scope>NUCLEOTIDE SEQUENCE [LARGE SCALE GENOMIC DNA]</scope>
    <source>
        <strain evidence="2 3">DT55</strain>
    </source>
</reference>
<dbReference type="Proteomes" id="UP001596388">
    <property type="component" value="Unassembled WGS sequence"/>
</dbReference>
<keyword evidence="1" id="KW-0472">Membrane</keyword>
<dbReference type="GeneID" id="79271048"/>
<name>A0ABD5X0L8_9EURY</name>
<evidence type="ECO:0000313" key="2">
    <source>
        <dbReference type="EMBL" id="MFC7098032.1"/>
    </source>
</evidence>
<accession>A0ABD5X0L8</accession>
<comment type="caution">
    <text evidence="2">The sequence shown here is derived from an EMBL/GenBank/DDBJ whole genome shotgun (WGS) entry which is preliminary data.</text>
</comment>
<keyword evidence="1" id="KW-1133">Transmembrane helix</keyword>
<dbReference type="RefSeq" id="WP_276237475.1">
    <property type="nucleotide sequence ID" value="NZ_CP119989.1"/>
</dbReference>
<sequence length="69" mass="7259">MSHIDEEPSDTATAAAEPLAVITIWVVVFLAAELLVPTGLPDLVVAGPVGGVAFVVSRRYLAARRENES</sequence>
<feature type="transmembrane region" description="Helical" evidence="1">
    <location>
        <begin position="12"/>
        <end position="31"/>
    </location>
</feature>
<keyword evidence="1" id="KW-0812">Transmembrane</keyword>
<gene>
    <name evidence="2" type="ORF">ACFQKD_12035</name>
</gene>
<evidence type="ECO:0000256" key="1">
    <source>
        <dbReference type="SAM" id="Phobius"/>
    </source>
</evidence>
<proteinExistence type="predicted"/>